<dbReference type="EMBL" id="SMCN01000009">
    <property type="protein sequence ID" value="TCV83530.1"/>
    <property type="molecule type" value="Genomic_DNA"/>
</dbReference>
<comment type="caution">
    <text evidence="1">The sequence shown here is derived from an EMBL/GenBank/DDBJ whole genome shotgun (WGS) entry which is preliminary data.</text>
</comment>
<reference evidence="1 2" key="1">
    <citation type="submission" date="2019-03" db="EMBL/GenBank/DDBJ databases">
        <title>Systems level insights into methane cycling in arid and semi-arid ecosystems.</title>
        <authorList>
            <person name="Kalyuzhnaya M."/>
        </authorList>
    </citation>
    <scope>NUCLEOTIDE SEQUENCE [LARGE SCALE GENOMIC DNA]</scope>
    <source>
        <strain evidence="1 2">S-1</strain>
    </source>
</reference>
<proteinExistence type="predicted"/>
<evidence type="ECO:0000313" key="2">
    <source>
        <dbReference type="Proteomes" id="UP000295649"/>
    </source>
</evidence>
<accession>A0ABY2CLM1</accession>
<dbReference type="Proteomes" id="UP000295649">
    <property type="component" value="Unassembled WGS sequence"/>
</dbReference>
<name>A0ABY2CLM1_METMH</name>
<keyword evidence="2" id="KW-1185">Reference proteome</keyword>
<protein>
    <submittedName>
        <fullName evidence="1">Uncharacterized protein</fullName>
    </submittedName>
</protein>
<gene>
    <name evidence="1" type="ORF">EDE11_10987</name>
</gene>
<sequence>MLTVTSSLTQAFESKLSLRNIPDQQRHDFHKWLRFYLDFSISTLWTRSLTLVLPSLTTN</sequence>
<organism evidence="1 2">
    <name type="scientific">Methylomonas methanica</name>
    <dbReference type="NCBI Taxonomy" id="421"/>
    <lineage>
        <taxon>Bacteria</taxon>
        <taxon>Pseudomonadati</taxon>
        <taxon>Pseudomonadota</taxon>
        <taxon>Gammaproteobacteria</taxon>
        <taxon>Methylococcales</taxon>
        <taxon>Methylococcaceae</taxon>
        <taxon>Methylomonas</taxon>
    </lineage>
</organism>
<evidence type="ECO:0000313" key="1">
    <source>
        <dbReference type="EMBL" id="TCV83530.1"/>
    </source>
</evidence>